<dbReference type="CDD" id="cd03801">
    <property type="entry name" value="GT4_PimA-like"/>
    <property type="match status" value="1"/>
</dbReference>
<dbReference type="InterPro" id="IPR001296">
    <property type="entry name" value="Glyco_trans_1"/>
</dbReference>
<dbReference type="RefSeq" id="WP_183355711.1">
    <property type="nucleotide sequence ID" value="NZ_BLXX01000011.1"/>
</dbReference>
<sequence>MQPVKVLYLLHDARRSGVPAVAVNFIRLARTVQVAPTVAFAYDGIYAQELRAEGIPVITLGARTPFLWRAKRFLLNLLLLTRGRGFDVVHAHSLKLAWSVLCARALGLPVVFHIHEMPRRIGWLVRQAMLRADEVVFCSQTCAEHFAGVPARRRRTIVNALELAPEPPVRNEGGRLRVVMIASLNRNKGQDLLLEAFSRLARNDVELWLYGTTGLSARGYVRDLKKFAERNGLAGRVFFPGATHKVMSVLAEAALLVHTSWSESFGMALVEAQSCGVPVVAHALEGMREVVQDGVTGFLVQPGNVDQLAARIELLLEDPALRRSMGSAGARMVRERFSMAVRAPEYLDLYREVCR</sequence>
<evidence type="ECO:0000313" key="4">
    <source>
        <dbReference type="Proteomes" id="UP000556026"/>
    </source>
</evidence>
<dbReference type="SUPFAM" id="SSF53756">
    <property type="entry name" value="UDP-Glycosyltransferase/glycogen phosphorylase"/>
    <property type="match status" value="1"/>
</dbReference>
<gene>
    <name evidence="3" type="ORF">GMST_32270</name>
</gene>
<evidence type="ECO:0000313" key="3">
    <source>
        <dbReference type="EMBL" id="GFO60902.1"/>
    </source>
</evidence>
<dbReference type="PANTHER" id="PTHR12526">
    <property type="entry name" value="GLYCOSYLTRANSFERASE"/>
    <property type="match status" value="1"/>
</dbReference>
<dbReference type="AlphaFoldDB" id="A0A6V8MLQ9"/>
<keyword evidence="4" id="KW-1185">Reference proteome</keyword>
<organism evidence="3 4">
    <name type="scientific">Geomonas silvestris</name>
    <dbReference type="NCBI Taxonomy" id="2740184"/>
    <lineage>
        <taxon>Bacteria</taxon>
        <taxon>Pseudomonadati</taxon>
        <taxon>Thermodesulfobacteriota</taxon>
        <taxon>Desulfuromonadia</taxon>
        <taxon>Geobacterales</taxon>
        <taxon>Geobacteraceae</taxon>
        <taxon>Geomonas</taxon>
    </lineage>
</organism>
<dbReference type="GO" id="GO:0016757">
    <property type="term" value="F:glycosyltransferase activity"/>
    <property type="evidence" value="ECO:0007669"/>
    <property type="project" value="InterPro"/>
</dbReference>
<dbReference type="Proteomes" id="UP000556026">
    <property type="component" value="Unassembled WGS sequence"/>
</dbReference>
<dbReference type="Gene3D" id="3.40.50.2000">
    <property type="entry name" value="Glycogen Phosphorylase B"/>
    <property type="match status" value="2"/>
</dbReference>
<dbReference type="Pfam" id="PF00534">
    <property type="entry name" value="Glycos_transf_1"/>
    <property type="match status" value="1"/>
</dbReference>
<protein>
    <submittedName>
        <fullName evidence="3">Glycosyl transferase</fullName>
    </submittedName>
</protein>
<evidence type="ECO:0000259" key="1">
    <source>
        <dbReference type="Pfam" id="PF00534"/>
    </source>
</evidence>
<comment type="caution">
    <text evidence="3">The sequence shown here is derived from an EMBL/GenBank/DDBJ whole genome shotgun (WGS) entry which is preliminary data.</text>
</comment>
<dbReference type="EMBL" id="BLXX01000011">
    <property type="protein sequence ID" value="GFO60902.1"/>
    <property type="molecule type" value="Genomic_DNA"/>
</dbReference>
<name>A0A6V8MLQ9_9BACT</name>
<feature type="domain" description="Glycosyltransferase subfamily 4-like N-terminal" evidence="2">
    <location>
        <begin position="40"/>
        <end position="161"/>
    </location>
</feature>
<feature type="domain" description="Glycosyl transferase family 1" evidence="1">
    <location>
        <begin position="173"/>
        <end position="330"/>
    </location>
</feature>
<evidence type="ECO:0000259" key="2">
    <source>
        <dbReference type="Pfam" id="PF13439"/>
    </source>
</evidence>
<dbReference type="Pfam" id="PF13439">
    <property type="entry name" value="Glyco_transf_4"/>
    <property type="match status" value="1"/>
</dbReference>
<proteinExistence type="predicted"/>
<keyword evidence="3" id="KW-0808">Transferase</keyword>
<accession>A0A6V8MLQ9</accession>
<reference evidence="4" key="1">
    <citation type="submission" date="2020-06" db="EMBL/GenBank/DDBJ databases">
        <title>Draft genomic sequence of Geomonas sp. Red330.</title>
        <authorList>
            <person name="Itoh H."/>
            <person name="Zhenxing X."/>
            <person name="Ushijima N."/>
            <person name="Masuda Y."/>
            <person name="Shiratori Y."/>
            <person name="Senoo K."/>
        </authorList>
    </citation>
    <scope>NUCLEOTIDE SEQUENCE [LARGE SCALE GENOMIC DNA]</scope>
    <source>
        <strain evidence="4">Red330</strain>
    </source>
</reference>
<dbReference type="InterPro" id="IPR028098">
    <property type="entry name" value="Glyco_trans_4-like_N"/>
</dbReference>